<evidence type="ECO:0000256" key="4">
    <source>
        <dbReference type="SAM" id="MobiDB-lite"/>
    </source>
</evidence>
<keyword evidence="7" id="KW-1185">Reference proteome</keyword>
<dbReference type="AlphaFoldDB" id="A0AAD1XVW6"/>
<keyword evidence="5" id="KW-0472">Membrane</keyword>
<organism evidence="6 7">
    <name type="scientific">Euplotes crassus</name>
    <dbReference type="NCBI Taxonomy" id="5936"/>
    <lineage>
        <taxon>Eukaryota</taxon>
        <taxon>Sar</taxon>
        <taxon>Alveolata</taxon>
        <taxon>Ciliophora</taxon>
        <taxon>Intramacronucleata</taxon>
        <taxon>Spirotrichea</taxon>
        <taxon>Hypotrichia</taxon>
        <taxon>Euplotida</taxon>
        <taxon>Euplotidae</taxon>
        <taxon>Moneuplotes</taxon>
    </lineage>
</organism>
<accession>A0AAD1XVW6</accession>
<evidence type="ECO:0000313" key="6">
    <source>
        <dbReference type="EMBL" id="CAI2379863.1"/>
    </source>
</evidence>
<feature type="transmembrane region" description="Helical" evidence="5">
    <location>
        <begin position="523"/>
        <end position="542"/>
    </location>
</feature>
<keyword evidence="2" id="KW-0677">Repeat</keyword>
<evidence type="ECO:0000256" key="3">
    <source>
        <dbReference type="ARBA" id="ARBA00023157"/>
    </source>
</evidence>
<reference evidence="6" key="1">
    <citation type="submission" date="2023-07" db="EMBL/GenBank/DDBJ databases">
        <authorList>
            <consortium name="AG Swart"/>
            <person name="Singh M."/>
            <person name="Singh A."/>
            <person name="Seah K."/>
            <person name="Emmerich C."/>
        </authorList>
    </citation>
    <scope>NUCLEOTIDE SEQUENCE</scope>
    <source>
        <strain evidence="6">DP1</strain>
    </source>
</reference>
<evidence type="ECO:0000256" key="2">
    <source>
        <dbReference type="ARBA" id="ARBA00022737"/>
    </source>
</evidence>
<proteinExistence type="predicted"/>
<evidence type="ECO:0000256" key="5">
    <source>
        <dbReference type="SAM" id="Phobius"/>
    </source>
</evidence>
<feature type="transmembrane region" description="Helical" evidence="5">
    <location>
        <begin position="569"/>
        <end position="594"/>
    </location>
</feature>
<sequence>MIKKQLRQKGYRRACLAKTLLVMVVLGLVEGFHYEYKFMAVRPDQSEIYEQGGDPAAPHFYSDGNNDPTPIPQGLIFEADHYLNLSQPFNVSTSSFSLEIWYYMFSIDEIFLFTGSLYDASNSNSTRLLIRTIFDDNKVRVAHLGCKNEIPGIAIGWNRVGTGQTSTTMNSFLQNNINSISYDSGKTSFGIGPFMVNSIGCMWCNVQAVIISSFIVRDDASLGHPNSGFAFSFVMNTCGDGVVQSANFEQCDDGNTDDTDSCTSGCLFPNSNCISNPVECLANICGDGIKGQNEDCDDANLDNRDGCSDQCVIESGYSCTVHESTSKCVQIMCKVTDCKVCSESDGDVCIKCDTFFKLSENRGICESEIEYEVSASTKQMSSSSTAASGIGAGAVIGVSLLNLSSLAAIWSLVNQYQLFILLLLTQTPFPGDVKGMILGNSLMTFNITQYMPVSHIPKMESLMEHVGFEQQNIHLKTVGVNTGSAISNNIGFLLTLALFVCLHPLVLLLKCCINYENDNKCSFNYLMILTVDLFTFTIYVRVCMESFQLLLLTSISELLQANFGGAAPVISFISLMLILGVCVGLMALALYMFWITKDFYDPDRYYKLGEFFSGIRLNKYARLYSFLRCFRKLFIILWLLTCSFLDSWILCVGFLILQLSYFIIIILLKPFDRVENNIIEMINEVIFTLLVGICIIFDQDQEWKSLPTNLFNYIILSNSIIITLVMIGALIFTICKKCTKGSSKASKIRPEVLKKDTNFTKYTNNESELSNIRLQNSTHLKGVPQNTPISSLPKNPPHRPREEMKF</sequence>
<keyword evidence="1" id="KW-0732">Signal</keyword>
<dbReference type="PANTHER" id="PTHR39767">
    <property type="entry name" value="CALCIUM/CALMODULIN-BINDING MEMBRANE PROTEIN PCM4-RELATED"/>
    <property type="match status" value="1"/>
</dbReference>
<feature type="transmembrane region" description="Helical" evidence="5">
    <location>
        <begin position="490"/>
        <end position="511"/>
    </location>
</feature>
<dbReference type="PANTHER" id="PTHR39767:SF2">
    <property type="entry name" value="CHROMOSOME UNDETERMINED SCAFFOLD_1, WHOLE GENOME SHOTGUN SEQUENCE"/>
    <property type="match status" value="1"/>
</dbReference>
<keyword evidence="5" id="KW-0812">Transmembrane</keyword>
<keyword evidence="3" id="KW-1015">Disulfide bond</keyword>
<keyword evidence="5" id="KW-1133">Transmembrane helix</keyword>
<name>A0AAD1XVW6_EUPCR</name>
<dbReference type="Pfam" id="PF13948">
    <property type="entry name" value="DUF4215"/>
    <property type="match status" value="2"/>
</dbReference>
<feature type="region of interest" description="Disordered" evidence="4">
    <location>
        <begin position="781"/>
        <end position="806"/>
    </location>
</feature>
<gene>
    <name evidence="6" type="ORF">ECRASSUSDP1_LOCUS21283</name>
</gene>
<evidence type="ECO:0000256" key="1">
    <source>
        <dbReference type="ARBA" id="ARBA00022729"/>
    </source>
</evidence>
<feature type="transmembrane region" description="Helical" evidence="5">
    <location>
        <begin position="710"/>
        <end position="734"/>
    </location>
</feature>
<feature type="transmembrane region" description="Helical" evidence="5">
    <location>
        <begin position="647"/>
        <end position="668"/>
    </location>
</feature>
<protein>
    <submittedName>
        <fullName evidence="6">Uncharacterized protein</fullName>
    </submittedName>
</protein>
<feature type="transmembrane region" description="Helical" evidence="5">
    <location>
        <begin position="680"/>
        <end position="698"/>
    </location>
</feature>
<feature type="compositionally biased region" description="Polar residues" evidence="4">
    <location>
        <begin position="781"/>
        <end position="793"/>
    </location>
</feature>
<dbReference type="NCBIfam" id="TIGR02232">
    <property type="entry name" value="myxo_disulf_rpt"/>
    <property type="match status" value="2"/>
</dbReference>
<dbReference type="Proteomes" id="UP001295684">
    <property type="component" value="Unassembled WGS sequence"/>
</dbReference>
<comment type="caution">
    <text evidence="6">The sequence shown here is derived from an EMBL/GenBank/DDBJ whole genome shotgun (WGS) entry which is preliminary data.</text>
</comment>
<evidence type="ECO:0000313" key="7">
    <source>
        <dbReference type="Proteomes" id="UP001295684"/>
    </source>
</evidence>
<dbReference type="EMBL" id="CAMPGE010021738">
    <property type="protein sequence ID" value="CAI2379863.1"/>
    <property type="molecule type" value="Genomic_DNA"/>
</dbReference>
<dbReference type="InterPro" id="IPR011936">
    <property type="entry name" value="Myxo_disulph_rpt"/>
</dbReference>